<sequence length="127" mass="13864">VQTVDCSSSSTPVFSAPTVDCSSSSTPVFSAPTVDCSSSGLSNTSEPTDHSLVELQCMWVGPDGSCNDQIRHCDFPSHLREVHGMTGQAIVTCRWHGCNKALRRDSIWRHVREIHLGIGRKRKQAVP</sequence>
<protein>
    <recommendedName>
        <fullName evidence="3">C2H2-type domain-containing protein</fullName>
    </recommendedName>
</protein>
<organism evidence="1 2">
    <name type="scientific">Suillus luteus UH-Slu-Lm8-n1</name>
    <dbReference type="NCBI Taxonomy" id="930992"/>
    <lineage>
        <taxon>Eukaryota</taxon>
        <taxon>Fungi</taxon>
        <taxon>Dikarya</taxon>
        <taxon>Basidiomycota</taxon>
        <taxon>Agaricomycotina</taxon>
        <taxon>Agaricomycetes</taxon>
        <taxon>Agaricomycetidae</taxon>
        <taxon>Boletales</taxon>
        <taxon>Suillineae</taxon>
        <taxon>Suillaceae</taxon>
        <taxon>Suillus</taxon>
    </lineage>
</organism>
<evidence type="ECO:0000313" key="2">
    <source>
        <dbReference type="Proteomes" id="UP000054485"/>
    </source>
</evidence>
<reference evidence="1 2" key="1">
    <citation type="submission" date="2014-04" db="EMBL/GenBank/DDBJ databases">
        <authorList>
            <consortium name="DOE Joint Genome Institute"/>
            <person name="Kuo A."/>
            <person name="Ruytinx J."/>
            <person name="Rineau F."/>
            <person name="Colpaert J."/>
            <person name="Kohler A."/>
            <person name="Nagy L.G."/>
            <person name="Floudas D."/>
            <person name="Copeland A."/>
            <person name="Barry K.W."/>
            <person name="Cichocki N."/>
            <person name="Veneault-Fourrey C."/>
            <person name="LaButti K."/>
            <person name="Lindquist E.A."/>
            <person name="Lipzen A."/>
            <person name="Lundell T."/>
            <person name="Morin E."/>
            <person name="Murat C."/>
            <person name="Sun H."/>
            <person name="Tunlid A."/>
            <person name="Henrissat B."/>
            <person name="Grigoriev I.V."/>
            <person name="Hibbett D.S."/>
            <person name="Martin F."/>
            <person name="Nordberg H.P."/>
            <person name="Cantor M.N."/>
            <person name="Hua S.X."/>
        </authorList>
    </citation>
    <scope>NUCLEOTIDE SEQUENCE [LARGE SCALE GENOMIC DNA]</scope>
    <source>
        <strain evidence="1 2">UH-Slu-Lm8-n1</strain>
    </source>
</reference>
<dbReference type="AlphaFoldDB" id="A0A0C9ZYI3"/>
<feature type="non-terminal residue" evidence="1">
    <location>
        <position position="127"/>
    </location>
</feature>
<dbReference type="EMBL" id="KN835746">
    <property type="protein sequence ID" value="KIK34491.1"/>
    <property type="molecule type" value="Genomic_DNA"/>
</dbReference>
<reference evidence="2" key="2">
    <citation type="submission" date="2015-01" db="EMBL/GenBank/DDBJ databases">
        <title>Evolutionary Origins and Diversification of the Mycorrhizal Mutualists.</title>
        <authorList>
            <consortium name="DOE Joint Genome Institute"/>
            <consortium name="Mycorrhizal Genomics Consortium"/>
            <person name="Kohler A."/>
            <person name="Kuo A."/>
            <person name="Nagy L.G."/>
            <person name="Floudas D."/>
            <person name="Copeland A."/>
            <person name="Barry K.W."/>
            <person name="Cichocki N."/>
            <person name="Veneault-Fourrey C."/>
            <person name="LaButti K."/>
            <person name="Lindquist E.A."/>
            <person name="Lipzen A."/>
            <person name="Lundell T."/>
            <person name="Morin E."/>
            <person name="Murat C."/>
            <person name="Riley R."/>
            <person name="Ohm R."/>
            <person name="Sun H."/>
            <person name="Tunlid A."/>
            <person name="Henrissat B."/>
            <person name="Grigoriev I.V."/>
            <person name="Hibbett D.S."/>
            <person name="Martin F."/>
        </authorList>
    </citation>
    <scope>NUCLEOTIDE SEQUENCE [LARGE SCALE GENOMIC DNA]</scope>
    <source>
        <strain evidence="2">UH-Slu-Lm8-n1</strain>
    </source>
</reference>
<name>A0A0C9ZYI3_9AGAM</name>
<gene>
    <name evidence="1" type="ORF">CY34DRAFT_639388</name>
</gene>
<accession>A0A0C9ZYI3</accession>
<dbReference type="OrthoDB" id="2693028at2759"/>
<dbReference type="Proteomes" id="UP000054485">
    <property type="component" value="Unassembled WGS sequence"/>
</dbReference>
<dbReference type="HOGENOM" id="CLU_1975909_0_0_1"/>
<dbReference type="InParanoid" id="A0A0C9ZYI3"/>
<evidence type="ECO:0000313" key="1">
    <source>
        <dbReference type="EMBL" id="KIK34491.1"/>
    </source>
</evidence>
<keyword evidence="2" id="KW-1185">Reference proteome</keyword>
<evidence type="ECO:0008006" key="3">
    <source>
        <dbReference type="Google" id="ProtNLM"/>
    </source>
</evidence>
<proteinExistence type="predicted"/>